<dbReference type="PANTHER" id="PTHR46148:SF57">
    <property type="entry name" value="OS12G0499874 PROTEIN"/>
    <property type="match status" value="1"/>
</dbReference>
<dbReference type="Pfam" id="PF24626">
    <property type="entry name" value="SH3_Tf2-1"/>
    <property type="match status" value="1"/>
</dbReference>
<dbReference type="Proteomes" id="UP001234989">
    <property type="component" value="Chromosome 10"/>
</dbReference>
<gene>
    <name evidence="2" type="ORF">MTR67_043165</name>
</gene>
<accession>A0AAF0UNL2</accession>
<dbReference type="EMBL" id="CP133621">
    <property type="protein sequence ID" value="WMV49780.1"/>
    <property type="molecule type" value="Genomic_DNA"/>
</dbReference>
<evidence type="ECO:0000313" key="2">
    <source>
        <dbReference type="EMBL" id="WMV49780.1"/>
    </source>
</evidence>
<evidence type="ECO:0000313" key="3">
    <source>
        <dbReference type="Proteomes" id="UP001234989"/>
    </source>
</evidence>
<dbReference type="PANTHER" id="PTHR46148">
    <property type="entry name" value="CHROMO DOMAIN-CONTAINING PROTEIN"/>
    <property type="match status" value="1"/>
</dbReference>
<organism evidence="2 3">
    <name type="scientific">Solanum verrucosum</name>
    <dbReference type="NCBI Taxonomy" id="315347"/>
    <lineage>
        <taxon>Eukaryota</taxon>
        <taxon>Viridiplantae</taxon>
        <taxon>Streptophyta</taxon>
        <taxon>Embryophyta</taxon>
        <taxon>Tracheophyta</taxon>
        <taxon>Spermatophyta</taxon>
        <taxon>Magnoliopsida</taxon>
        <taxon>eudicotyledons</taxon>
        <taxon>Gunneridae</taxon>
        <taxon>Pentapetalae</taxon>
        <taxon>asterids</taxon>
        <taxon>lamiids</taxon>
        <taxon>Solanales</taxon>
        <taxon>Solanaceae</taxon>
        <taxon>Solanoideae</taxon>
        <taxon>Solaneae</taxon>
        <taxon>Solanum</taxon>
    </lineage>
</organism>
<dbReference type="AlphaFoldDB" id="A0AAF0UNL2"/>
<name>A0AAF0UNL2_SOLVR</name>
<feature type="domain" description="Tf2-1-like SH3-like" evidence="1">
    <location>
        <begin position="7"/>
        <end position="54"/>
    </location>
</feature>
<protein>
    <recommendedName>
        <fullName evidence="1">Tf2-1-like SH3-like domain-containing protein</fullName>
    </recommendedName>
</protein>
<sequence>MKGVMNFGRREKLSPMFIGLYEILREIREVAYEIALPPTLSSVYHVFHVSMLRRQVRRLRSKKIPLVKVKWRHRLVVEDTWET</sequence>
<dbReference type="InterPro" id="IPR056924">
    <property type="entry name" value="SH3_Tf2-1"/>
</dbReference>
<evidence type="ECO:0000259" key="1">
    <source>
        <dbReference type="Pfam" id="PF24626"/>
    </source>
</evidence>
<proteinExistence type="predicted"/>
<reference evidence="2" key="1">
    <citation type="submission" date="2023-08" db="EMBL/GenBank/DDBJ databases">
        <title>A de novo genome assembly of Solanum verrucosum Schlechtendal, a Mexican diploid species geographically isolated from the other diploid A-genome species in potato relatives.</title>
        <authorList>
            <person name="Hosaka K."/>
        </authorList>
    </citation>
    <scope>NUCLEOTIDE SEQUENCE</scope>
    <source>
        <tissue evidence="2">Young leaves</tissue>
    </source>
</reference>
<keyword evidence="3" id="KW-1185">Reference proteome</keyword>